<keyword evidence="9 17" id="KW-0671">Queuosine biosynthesis</keyword>
<keyword evidence="14 17" id="KW-0676">Redox-active center</keyword>
<evidence type="ECO:0000256" key="4">
    <source>
        <dbReference type="ARBA" id="ARBA00012622"/>
    </source>
</evidence>
<evidence type="ECO:0000256" key="7">
    <source>
        <dbReference type="ARBA" id="ARBA00022694"/>
    </source>
</evidence>
<evidence type="ECO:0000313" key="18">
    <source>
        <dbReference type="EMBL" id="QHA00843.1"/>
    </source>
</evidence>
<keyword evidence="12 17" id="KW-0411">Iron-sulfur</keyword>
<dbReference type="GO" id="GO:0052693">
    <property type="term" value="F:epoxyqueuosine reductase activity"/>
    <property type="evidence" value="ECO:0007669"/>
    <property type="project" value="UniProtKB-UniRule"/>
</dbReference>
<organism evidence="18 19">
    <name type="scientific">Dehalobacter restrictus</name>
    <dbReference type="NCBI Taxonomy" id="55583"/>
    <lineage>
        <taxon>Bacteria</taxon>
        <taxon>Bacillati</taxon>
        <taxon>Bacillota</taxon>
        <taxon>Clostridia</taxon>
        <taxon>Eubacteriales</taxon>
        <taxon>Desulfitobacteriaceae</taxon>
        <taxon>Dehalobacter</taxon>
    </lineage>
</organism>
<dbReference type="GO" id="GO:0008616">
    <property type="term" value="P:tRNA queuosine(34) biosynthetic process"/>
    <property type="evidence" value="ECO:0007669"/>
    <property type="project" value="UniProtKB-UniRule"/>
</dbReference>
<evidence type="ECO:0000256" key="14">
    <source>
        <dbReference type="ARBA" id="ARBA00023284"/>
    </source>
</evidence>
<accession>A0A857DJ62</accession>
<evidence type="ECO:0000256" key="3">
    <source>
        <dbReference type="ARBA" id="ARBA00008207"/>
    </source>
</evidence>
<dbReference type="EMBL" id="CP046996">
    <property type="protein sequence ID" value="QHA00843.1"/>
    <property type="molecule type" value="Genomic_DNA"/>
</dbReference>
<proteinExistence type="inferred from homology"/>
<dbReference type="HAMAP" id="MF_02089">
    <property type="entry name" value="QueH"/>
    <property type="match status" value="1"/>
</dbReference>
<evidence type="ECO:0000256" key="15">
    <source>
        <dbReference type="ARBA" id="ARBA00031446"/>
    </source>
</evidence>
<keyword evidence="11 17" id="KW-0408">Iron</keyword>
<dbReference type="Proteomes" id="UP000430508">
    <property type="component" value="Chromosome"/>
</dbReference>
<evidence type="ECO:0000256" key="5">
    <source>
        <dbReference type="ARBA" id="ARBA00016895"/>
    </source>
</evidence>
<dbReference type="PANTHER" id="PTHR36701:SF1">
    <property type="entry name" value="EPOXYQUEUOSINE REDUCTASE QUEH"/>
    <property type="match status" value="1"/>
</dbReference>
<evidence type="ECO:0000256" key="8">
    <source>
        <dbReference type="ARBA" id="ARBA00022723"/>
    </source>
</evidence>
<reference evidence="18 19" key="1">
    <citation type="submission" date="2019-12" db="EMBL/GenBank/DDBJ databases">
        <title>Sequence classification of anaerobic respiratory reductive dehalogenases: First we see many, then we see few.</title>
        <authorList>
            <person name="Molenda O."/>
            <person name="Puentes Jacome L.A."/>
            <person name="Cao X."/>
            <person name="Nesbo C.L."/>
            <person name="Tang S."/>
            <person name="Morson N."/>
            <person name="Patron J."/>
            <person name="Lomheim L."/>
            <person name="Wishart D.S."/>
            <person name="Edwards E.A."/>
        </authorList>
    </citation>
    <scope>NUCLEOTIDE SEQUENCE [LARGE SCALE GENOMIC DNA]</scope>
    <source>
        <strain evidence="18 19">12DCA</strain>
    </source>
</reference>
<feature type="binding site" evidence="17">
    <location>
        <position position="11"/>
    </location>
    <ligand>
        <name>[4Fe-4S] cluster</name>
        <dbReference type="ChEBI" id="CHEBI:49883"/>
    </ligand>
</feature>
<feature type="binding site" evidence="17">
    <location>
        <position position="12"/>
    </location>
    <ligand>
        <name>[4Fe-4S] cluster</name>
        <dbReference type="ChEBI" id="CHEBI:49883"/>
    </ligand>
</feature>
<sequence>MSKEKILIHACCATCAGYVLEQLSADFTPVIYYCNPNIHPEEEYVLRSSELQKYAAAQNISFFEDPYDPRQWLAQMKGLENEPEKGIRCDRCFALRLQKTAAYASRNNISIFTTTLTISPHKSSQHILEIGQKIADENCLKFLARNFKKQDGYKKTMEIARSQNFYRQKYCGCVYSVR</sequence>
<dbReference type="PANTHER" id="PTHR36701">
    <property type="entry name" value="EPOXYQUEUOSINE REDUCTASE QUEH"/>
    <property type="match status" value="1"/>
</dbReference>
<keyword evidence="6 17" id="KW-0004">4Fe-4S</keyword>
<name>A0A857DJ62_9FIRM</name>
<keyword evidence="8 17" id="KW-0479">Metal-binding</keyword>
<evidence type="ECO:0000256" key="16">
    <source>
        <dbReference type="ARBA" id="ARBA00047415"/>
    </source>
</evidence>
<dbReference type="RefSeq" id="WP_019226365.1">
    <property type="nucleotide sequence ID" value="NZ_CP046996.1"/>
</dbReference>
<evidence type="ECO:0000313" key="19">
    <source>
        <dbReference type="Proteomes" id="UP000430508"/>
    </source>
</evidence>
<evidence type="ECO:0000256" key="12">
    <source>
        <dbReference type="ARBA" id="ARBA00023014"/>
    </source>
</evidence>
<dbReference type="AlphaFoldDB" id="A0A857DJ62"/>
<feature type="binding site" evidence="17">
    <location>
        <position position="89"/>
    </location>
    <ligand>
        <name>[4Fe-4S] cluster</name>
        <dbReference type="ChEBI" id="CHEBI:49883"/>
    </ligand>
</feature>
<keyword evidence="10 17" id="KW-0560">Oxidoreductase</keyword>
<protein>
    <recommendedName>
        <fullName evidence="5 17">Epoxyqueuosine reductase QueH</fullName>
        <ecNumber evidence="4 17">1.17.99.6</ecNumber>
    </recommendedName>
    <alternativeName>
        <fullName evidence="15 17">Queuosine biosynthesis protein QueH</fullName>
    </alternativeName>
</protein>
<dbReference type="Pfam" id="PF02677">
    <property type="entry name" value="QueH"/>
    <property type="match status" value="1"/>
</dbReference>
<comment type="function">
    <text evidence="1 17">Catalyzes the conversion of epoxyqueuosine (oQ) to queuosine (Q), which is a hypermodified base found in the wobble positions of tRNA(Asp), tRNA(Asn), tRNA(His) and tRNA(Tyr).</text>
</comment>
<evidence type="ECO:0000256" key="1">
    <source>
        <dbReference type="ARBA" id="ARBA00002268"/>
    </source>
</evidence>
<evidence type="ECO:0000256" key="17">
    <source>
        <dbReference type="HAMAP-Rule" id="MF_02089"/>
    </source>
</evidence>
<feature type="disulfide bond" description="Redox-active" evidence="17">
    <location>
        <begin position="171"/>
        <end position="173"/>
    </location>
</feature>
<evidence type="ECO:0000256" key="11">
    <source>
        <dbReference type="ARBA" id="ARBA00023004"/>
    </source>
</evidence>
<comment type="similarity">
    <text evidence="3 17">Belongs to the QueH family.</text>
</comment>
<dbReference type="GO" id="GO:0051539">
    <property type="term" value="F:4 iron, 4 sulfur cluster binding"/>
    <property type="evidence" value="ECO:0007669"/>
    <property type="project" value="UniProtKB-UniRule"/>
</dbReference>
<dbReference type="InterPro" id="IPR003828">
    <property type="entry name" value="QueH"/>
</dbReference>
<dbReference type="EC" id="1.17.99.6" evidence="4 17"/>
<keyword evidence="7 17" id="KW-0819">tRNA processing</keyword>
<evidence type="ECO:0000256" key="6">
    <source>
        <dbReference type="ARBA" id="ARBA00022485"/>
    </source>
</evidence>
<keyword evidence="13 17" id="KW-1015">Disulfide bond</keyword>
<evidence type="ECO:0000256" key="13">
    <source>
        <dbReference type="ARBA" id="ARBA00023157"/>
    </source>
</evidence>
<feature type="binding site" evidence="17">
    <location>
        <position position="92"/>
    </location>
    <ligand>
        <name>[4Fe-4S] cluster</name>
        <dbReference type="ChEBI" id="CHEBI:49883"/>
    </ligand>
</feature>
<dbReference type="GO" id="GO:0046872">
    <property type="term" value="F:metal ion binding"/>
    <property type="evidence" value="ECO:0007669"/>
    <property type="project" value="UniProtKB-KW"/>
</dbReference>
<comment type="catalytic activity">
    <reaction evidence="16 17">
        <text>epoxyqueuosine(34) in tRNA + AH2 = queuosine(34) in tRNA + A + H2O</text>
        <dbReference type="Rhea" id="RHEA:32159"/>
        <dbReference type="Rhea" id="RHEA-COMP:18571"/>
        <dbReference type="Rhea" id="RHEA-COMP:18582"/>
        <dbReference type="ChEBI" id="CHEBI:13193"/>
        <dbReference type="ChEBI" id="CHEBI:15377"/>
        <dbReference type="ChEBI" id="CHEBI:17499"/>
        <dbReference type="ChEBI" id="CHEBI:194431"/>
        <dbReference type="ChEBI" id="CHEBI:194443"/>
        <dbReference type="EC" id="1.17.99.6"/>
    </reaction>
</comment>
<evidence type="ECO:0000256" key="2">
    <source>
        <dbReference type="ARBA" id="ARBA00004691"/>
    </source>
</evidence>
<gene>
    <name evidence="17" type="primary">queH</name>
    <name evidence="18" type="ORF">GQ588_09455</name>
</gene>
<evidence type="ECO:0000256" key="10">
    <source>
        <dbReference type="ARBA" id="ARBA00023002"/>
    </source>
</evidence>
<evidence type="ECO:0000256" key="9">
    <source>
        <dbReference type="ARBA" id="ARBA00022785"/>
    </source>
</evidence>
<dbReference type="UniPathway" id="UPA00392"/>
<comment type="pathway">
    <text evidence="2 17">tRNA modification; tRNA-queuosine biosynthesis.</text>
</comment>